<dbReference type="STRING" id="1562970.ING2E5B_1492"/>
<protein>
    <submittedName>
        <fullName evidence="1">Uncharacterized protein</fullName>
    </submittedName>
</protein>
<evidence type="ECO:0000313" key="1">
    <source>
        <dbReference type="EMBL" id="CEA16240.1"/>
    </source>
</evidence>
<sequence length="122" mass="13842">MLKTIRFFKINEGPEVGWYADVPNHTLAENEMVAGSDTFLEEVDQMTDNDGEVHITCSDNNETGNFMAKLLMKNHNQFGATYILTGPMAEKHDAVGYELWICNVTHDVLGEHPRSIYIHDIK</sequence>
<dbReference type="EMBL" id="LN515532">
    <property type="protein sequence ID" value="CEA16240.1"/>
    <property type="molecule type" value="Genomic_DNA"/>
</dbReference>
<dbReference type="OrthoDB" id="1095162at2"/>
<keyword evidence="2" id="KW-1185">Reference proteome</keyword>
<proteinExistence type="predicted"/>
<evidence type="ECO:0000313" key="2">
    <source>
        <dbReference type="Proteomes" id="UP000032417"/>
    </source>
</evidence>
<dbReference type="KEGG" id="pbt:ING2E5B_1492"/>
<reference evidence="1 2" key="1">
    <citation type="submission" date="2014-08" db="EMBL/GenBank/DDBJ databases">
        <authorList>
            <person name="Wibberg D."/>
        </authorList>
    </citation>
    <scope>NUCLEOTIDE SEQUENCE [LARGE SCALE GENOMIC DNA]</scope>
    <source>
        <strain evidence="2">ING2-E5B</strain>
    </source>
</reference>
<gene>
    <name evidence="1" type="ORF">ING2E5B_1492</name>
</gene>
<dbReference type="AlphaFoldDB" id="A0A098C025"/>
<dbReference type="Pfam" id="PF20475">
    <property type="entry name" value="DUF6717"/>
    <property type="match status" value="1"/>
</dbReference>
<organism evidence="1 2">
    <name type="scientific">Fermentimonas caenicola</name>
    <dbReference type="NCBI Taxonomy" id="1562970"/>
    <lineage>
        <taxon>Bacteria</taxon>
        <taxon>Pseudomonadati</taxon>
        <taxon>Bacteroidota</taxon>
        <taxon>Bacteroidia</taxon>
        <taxon>Bacteroidales</taxon>
        <taxon>Dysgonomonadaceae</taxon>
        <taxon>Fermentimonas</taxon>
    </lineage>
</organism>
<dbReference type="HOGENOM" id="CLU_2057173_0_0_10"/>
<dbReference type="Proteomes" id="UP000032417">
    <property type="component" value="Chromosome 1"/>
</dbReference>
<accession>A0A098C025</accession>
<name>A0A098C025_9BACT</name>
<dbReference type="InterPro" id="IPR046562">
    <property type="entry name" value="DUF6717"/>
</dbReference>